<dbReference type="STRING" id="888268.A0A1E5V8A6"/>
<dbReference type="Proteomes" id="UP000095767">
    <property type="component" value="Unassembled WGS sequence"/>
</dbReference>
<reference evidence="8 9" key="1">
    <citation type="submission" date="2016-09" db="EMBL/GenBank/DDBJ databases">
        <title>The draft genome of Dichanthelium oligosanthes: A C3 panicoid grass species.</title>
        <authorList>
            <person name="Studer A.J."/>
            <person name="Schnable J.C."/>
            <person name="Brutnell T.P."/>
        </authorList>
    </citation>
    <scope>NUCLEOTIDE SEQUENCE [LARGE SCALE GENOMIC DNA]</scope>
    <source>
        <strain evidence="9">cv. Kellogg 1175</strain>
        <tissue evidence="8">Leaf</tissue>
    </source>
</reference>
<keyword evidence="5 7" id="KW-1133">Transmembrane helix</keyword>
<dbReference type="InterPro" id="IPR036259">
    <property type="entry name" value="MFS_trans_sf"/>
</dbReference>
<dbReference type="PANTHER" id="PTHR23500">
    <property type="entry name" value="SOLUTE CARRIER FAMILY 2, FACILITATED GLUCOSE TRANSPORTER"/>
    <property type="match status" value="1"/>
</dbReference>
<dbReference type="InterPro" id="IPR005828">
    <property type="entry name" value="MFS_sugar_transport-like"/>
</dbReference>
<evidence type="ECO:0000256" key="4">
    <source>
        <dbReference type="ARBA" id="ARBA00022692"/>
    </source>
</evidence>
<dbReference type="GO" id="GO:0015144">
    <property type="term" value="F:carbohydrate transmembrane transporter activity"/>
    <property type="evidence" value="ECO:0007669"/>
    <property type="project" value="InterPro"/>
</dbReference>
<dbReference type="EMBL" id="LWDX02047991">
    <property type="protein sequence ID" value="OEL21406.1"/>
    <property type="molecule type" value="Genomic_DNA"/>
</dbReference>
<keyword evidence="4 7" id="KW-0812">Transmembrane</keyword>
<name>A0A1E5V8A6_9POAL</name>
<proteinExistence type="inferred from homology"/>
<comment type="subcellular location">
    <subcellularLocation>
        <location evidence="1">Membrane</location>
    </subcellularLocation>
</comment>
<keyword evidence="3" id="KW-0813">Transport</keyword>
<dbReference type="PANTHER" id="PTHR23500:SF30">
    <property type="entry name" value="SUGAR TRANSPORT PROTEIN 3"/>
    <property type="match status" value="1"/>
</dbReference>
<evidence type="ECO:0000256" key="7">
    <source>
        <dbReference type="SAM" id="Phobius"/>
    </source>
</evidence>
<dbReference type="InterPro" id="IPR045262">
    <property type="entry name" value="STP/PLT_plant"/>
</dbReference>
<keyword evidence="6 7" id="KW-0472">Membrane</keyword>
<protein>
    <recommendedName>
        <fullName evidence="10">Major facilitator superfamily (MFS) profile domain-containing protein</fullName>
    </recommendedName>
</protein>
<evidence type="ECO:0000256" key="6">
    <source>
        <dbReference type="ARBA" id="ARBA00023136"/>
    </source>
</evidence>
<feature type="transmembrane region" description="Helical" evidence="7">
    <location>
        <begin position="6"/>
        <end position="28"/>
    </location>
</feature>
<evidence type="ECO:0000256" key="3">
    <source>
        <dbReference type="ARBA" id="ARBA00022448"/>
    </source>
</evidence>
<gene>
    <name evidence="8" type="ORF">BAE44_0017573</name>
</gene>
<accession>A0A1E5V8A6</accession>
<comment type="similarity">
    <text evidence="2">Belongs to the major facilitator superfamily. Sugar transporter (TC 2.A.1.1) family.</text>
</comment>
<dbReference type="AlphaFoldDB" id="A0A1E5V8A6"/>
<evidence type="ECO:0000256" key="1">
    <source>
        <dbReference type="ARBA" id="ARBA00004370"/>
    </source>
</evidence>
<comment type="caution">
    <text evidence="8">The sequence shown here is derived from an EMBL/GenBank/DDBJ whole genome shotgun (WGS) entry which is preliminary data.</text>
</comment>
<evidence type="ECO:0000313" key="8">
    <source>
        <dbReference type="EMBL" id="OEL21406.1"/>
    </source>
</evidence>
<organism evidence="8 9">
    <name type="scientific">Dichanthelium oligosanthes</name>
    <dbReference type="NCBI Taxonomy" id="888268"/>
    <lineage>
        <taxon>Eukaryota</taxon>
        <taxon>Viridiplantae</taxon>
        <taxon>Streptophyta</taxon>
        <taxon>Embryophyta</taxon>
        <taxon>Tracheophyta</taxon>
        <taxon>Spermatophyta</taxon>
        <taxon>Magnoliopsida</taxon>
        <taxon>Liliopsida</taxon>
        <taxon>Poales</taxon>
        <taxon>Poaceae</taxon>
        <taxon>PACMAD clade</taxon>
        <taxon>Panicoideae</taxon>
        <taxon>Panicodae</taxon>
        <taxon>Paniceae</taxon>
        <taxon>Dichantheliinae</taxon>
        <taxon>Dichanthelium</taxon>
    </lineage>
</organism>
<sequence>MCHMKAGIFFFFFAVWLVAMTAFVYLLLPETKGVLIEQVAGLGERTGSEAGSSGPNPATRARRETLKRYSAHVFAR</sequence>
<keyword evidence="9" id="KW-1185">Reference proteome</keyword>
<dbReference type="Pfam" id="PF00083">
    <property type="entry name" value="Sugar_tr"/>
    <property type="match status" value="1"/>
</dbReference>
<dbReference type="OrthoDB" id="684645at2759"/>
<dbReference type="GO" id="GO:0016020">
    <property type="term" value="C:membrane"/>
    <property type="evidence" value="ECO:0007669"/>
    <property type="project" value="UniProtKB-SubCell"/>
</dbReference>
<evidence type="ECO:0008006" key="10">
    <source>
        <dbReference type="Google" id="ProtNLM"/>
    </source>
</evidence>
<dbReference type="Gene3D" id="1.20.1250.20">
    <property type="entry name" value="MFS general substrate transporter like domains"/>
    <property type="match status" value="1"/>
</dbReference>
<evidence type="ECO:0000256" key="5">
    <source>
        <dbReference type="ARBA" id="ARBA00022989"/>
    </source>
</evidence>
<evidence type="ECO:0000256" key="2">
    <source>
        <dbReference type="ARBA" id="ARBA00010992"/>
    </source>
</evidence>
<evidence type="ECO:0000313" key="9">
    <source>
        <dbReference type="Proteomes" id="UP000095767"/>
    </source>
</evidence>